<dbReference type="InterPro" id="IPR029017">
    <property type="entry name" value="Enolase-like_N"/>
</dbReference>
<dbReference type="EMBL" id="CAJNOK010004703">
    <property type="protein sequence ID" value="CAF0946684.1"/>
    <property type="molecule type" value="Genomic_DNA"/>
</dbReference>
<dbReference type="InterPro" id="IPR020810">
    <property type="entry name" value="Enolase_C"/>
</dbReference>
<keyword evidence="16" id="KW-1185">Reference proteome</keyword>
<evidence type="ECO:0000256" key="3">
    <source>
        <dbReference type="ARBA" id="ARBA00009604"/>
    </source>
</evidence>
<dbReference type="PANTHER" id="PTHR11902:SF1">
    <property type="entry name" value="ENOLASE"/>
    <property type="match status" value="1"/>
</dbReference>
<dbReference type="GO" id="GO:0000287">
    <property type="term" value="F:magnesium ion binding"/>
    <property type="evidence" value="ECO:0007669"/>
    <property type="project" value="InterPro"/>
</dbReference>
<dbReference type="FunFam" id="3.30.390.10:FF:000001">
    <property type="entry name" value="Enolase"/>
    <property type="match status" value="1"/>
</dbReference>
<dbReference type="GO" id="GO:0004634">
    <property type="term" value="F:phosphopyruvate hydratase activity"/>
    <property type="evidence" value="ECO:0007669"/>
    <property type="project" value="UniProtKB-EC"/>
</dbReference>
<proteinExistence type="inferred from homology"/>
<evidence type="ECO:0000256" key="9">
    <source>
        <dbReference type="ARBA" id="ARBA00031125"/>
    </source>
</evidence>
<dbReference type="SMART" id="SM01193">
    <property type="entry name" value="Enolase_N"/>
    <property type="match status" value="1"/>
</dbReference>
<dbReference type="EMBL" id="CAJNOQ010001091">
    <property type="protein sequence ID" value="CAF0867118.1"/>
    <property type="molecule type" value="Genomic_DNA"/>
</dbReference>
<dbReference type="InterPro" id="IPR036849">
    <property type="entry name" value="Enolase-like_C_sf"/>
</dbReference>
<dbReference type="InterPro" id="IPR020811">
    <property type="entry name" value="Enolase_N"/>
</dbReference>
<dbReference type="OrthoDB" id="1739814at2759"/>
<dbReference type="PANTHER" id="PTHR11902">
    <property type="entry name" value="ENOLASE"/>
    <property type="match status" value="1"/>
</dbReference>
<dbReference type="SUPFAM" id="SSF54826">
    <property type="entry name" value="Enolase N-terminal domain-like"/>
    <property type="match status" value="1"/>
</dbReference>
<evidence type="ECO:0000313" key="12">
    <source>
        <dbReference type="EMBL" id="CAF0867118.1"/>
    </source>
</evidence>
<dbReference type="EC" id="4.2.1.11" evidence="4"/>
<comment type="cofactor">
    <cofactor evidence="1">
        <name>Mg(2+)</name>
        <dbReference type="ChEBI" id="CHEBI:18420"/>
    </cofactor>
</comment>
<comment type="pathway">
    <text evidence="2">Carbohydrate degradation; glycolysis; pyruvate from D-glyceraldehyde 3-phosphate: step 4/5.</text>
</comment>
<evidence type="ECO:0000256" key="7">
    <source>
        <dbReference type="ARBA" id="ARBA00023152"/>
    </source>
</evidence>
<dbReference type="SUPFAM" id="SSF51604">
    <property type="entry name" value="Enolase C-terminal domain-like"/>
    <property type="match status" value="1"/>
</dbReference>
<feature type="domain" description="Enolase N-terminal" evidence="11">
    <location>
        <begin position="175"/>
        <end position="305"/>
    </location>
</feature>
<evidence type="ECO:0000313" key="16">
    <source>
        <dbReference type="Proteomes" id="UP000663829"/>
    </source>
</evidence>
<evidence type="ECO:0000256" key="8">
    <source>
        <dbReference type="ARBA" id="ARBA00023239"/>
    </source>
</evidence>
<reference evidence="12" key="1">
    <citation type="submission" date="2021-02" db="EMBL/GenBank/DDBJ databases">
        <authorList>
            <person name="Nowell W R."/>
        </authorList>
    </citation>
    <scope>NUCLEOTIDE SEQUENCE</scope>
</reference>
<protein>
    <recommendedName>
        <fullName evidence="5">Enolase</fullName>
        <ecNumber evidence="4">4.2.1.11</ecNumber>
    </recommendedName>
    <alternativeName>
        <fullName evidence="9">2-phospho-D-glycerate hydro-lyase</fullName>
    </alternativeName>
    <alternativeName>
        <fullName evidence="10">2-phosphoglycerate dehydratase</fullName>
    </alternativeName>
</protein>
<keyword evidence="7" id="KW-0324">Glycolysis</keyword>
<dbReference type="EMBL" id="CAJOBC010001092">
    <property type="protein sequence ID" value="CAF3654626.1"/>
    <property type="molecule type" value="Genomic_DNA"/>
</dbReference>
<dbReference type="Proteomes" id="UP000677228">
    <property type="component" value="Unassembled WGS sequence"/>
</dbReference>
<dbReference type="UniPathway" id="UPA00109">
    <property type="reaction ID" value="UER00187"/>
</dbReference>
<dbReference type="Gene3D" id="3.30.390.10">
    <property type="entry name" value="Enolase-like, N-terminal domain"/>
    <property type="match status" value="1"/>
</dbReference>
<evidence type="ECO:0000256" key="2">
    <source>
        <dbReference type="ARBA" id="ARBA00005031"/>
    </source>
</evidence>
<evidence type="ECO:0000313" key="14">
    <source>
        <dbReference type="EMBL" id="CAF3654626.1"/>
    </source>
</evidence>
<keyword evidence="8" id="KW-0456">Lyase</keyword>
<comment type="caution">
    <text evidence="12">The sequence shown here is derived from an EMBL/GenBank/DDBJ whole genome shotgun (WGS) entry which is preliminary data.</text>
</comment>
<evidence type="ECO:0000256" key="6">
    <source>
        <dbReference type="ARBA" id="ARBA00022842"/>
    </source>
</evidence>
<evidence type="ECO:0000259" key="11">
    <source>
        <dbReference type="SMART" id="SM01193"/>
    </source>
</evidence>
<organism evidence="12 16">
    <name type="scientific">Didymodactylos carnosus</name>
    <dbReference type="NCBI Taxonomy" id="1234261"/>
    <lineage>
        <taxon>Eukaryota</taxon>
        <taxon>Metazoa</taxon>
        <taxon>Spiralia</taxon>
        <taxon>Gnathifera</taxon>
        <taxon>Rotifera</taxon>
        <taxon>Eurotatoria</taxon>
        <taxon>Bdelloidea</taxon>
        <taxon>Philodinida</taxon>
        <taxon>Philodinidae</taxon>
        <taxon>Didymodactylos</taxon>
    </lineage>
</organism>
<dbReference type="Proteomes" id="UP000682733">
    <property type="component" value="Unassembled WGS sequence"/>
</dbReference>
<comment type="similarity">
    <text evidence="3">Belongs to the enolase family.</text>
</comment>
<dbReference type="Pfam" id="PF00113">
    <property type="entry name" value="Enolase_C"/>
    <property type="match status" value="1"/>
</dbReference>
<dbReference type="EMBL" id="CAJOBA010004708">
    <property type="protein sequence ID" value="CAF3721270.1"/>
    <property type="molecule type" value="Genomic_DNA"/>
</dbReference>
<evidence type="ECO:0000256" key="1">
    <source>
        <dbReference type="ARBA" id="ARBA00001946"/>
    </source>
</evidence>
<gene>
    <name evidence="12" type="ORF">GPM918_LOCUS6899</name>
    <name evidence="13" type="ORF">OVA965_LOCUS11929</name>
    <name evidence="14" type="ORF">SRO942_LOCUS6901</name>
    <name evidence="15" type="ORF">TMI583_LOCUS11933</name>
</gene>
<evidence type="ECO:0000256" key="4">
    <source>
        <dbReference type="ARBA" id="ARBA00012058"/>
    </source>
</evidence>
<dbReference type="GO" id="GO:0006096">
    <property type="term" value="P:glycolytic process"/>
    <property type="evidence" value="ECO:0007669"/>
    <property type="project" value="UniProtKB-UniPathway"/>
</dbReference>
<dbReference type="PRINTS" id="PR00148">
    <property type="entry name" value="ENOLASE"/>
</dbReference>
<evidence type="ECO:0000256" key="5">
    <source>
        <dbReference type="ARBA" id="ARBA00017068"/>
    </source>
</evidence>
<keyword evidence="6" id="KW-0460">Magnesium</keyword>
<sequence>MVLFSKFQPLLKSIISSPRQELQKGPATLTEIPEGYEPRHWEYFKHPIKRFLGRYLVQPVDERYEISLHAIYVGIMKDRLRGLERKVQRLQYQRGDYKGWYYRPAVDTQAELETKHAEAISRGFSADRGTMNLPDLNEEIRTRPVINHKVSIKIIQLSSLSSSSAQQDNKMSDKILKIVGRYIYDSRGNPTVEVDLWSSKGLFRAGVPSGASTGIYEALELRDGDKNVHHGKGVEKAVANVKTLGDMLIEKGFDVTQQTEIDNFMIQADGTDTKKKYGANAILGISIACCKAGAAHKNIPLYQYISTLSSGSTIQLPVPAFNVINGGSHAGNKLAMQEFMLLPTGVLN</sequence>
<accession>A0A813XLW1</accession>
<dbReference type="InterPro" id="IPR000941">
    <property type="entry name" value="Enolase"/>
</dbReference>
<dbReference type="Gene3D" id="3.20.20.120">
    <property type="entry name" value="Enolase-like C-terminal domain"/>
    <property type="match status" value="1"/>
</dbReference>
<evidence type="ECO:0000256" key="10">
    <source>
        <dbReference type="ARBA" id="ARBA00032132"/>
    </source>
</evidence>
<dbReference type="Pfam" id="PF03952">
    <property type="entry name" value="Enolase_N"/>
    <property type="match status" value="1"/>
</dbReference>
<name>A0A813XLW1_9BILA</name>
<dbReference type="AlphaFoldDB" id="A0A813XLW1"/>
<dbReference type="GO" id="GO:0000015">
    <property type="term" value="C:phosphopyruvate hydratase complex"/>
    <property type="evidence" value="ECO:0007669"/>
    <property type="project" value="InterPro"/>
</dbReference>
<dbReference type="Pfam" id="PF09781">
    <property type="entry name" value="NDUF_B5"/>
    <property type="match status" value="1"/>
</dbReference>
<dbReference type="InterPro" id="IPR019173">
    <property type="entry name" value="NADH_UbQ_OxRdtase_B5_su"/>
</dbReference>
<evidence type="ECO:0000313" key="15">
    <source>
        <dbReference type="EMBL" id="CAF3721270.1"/>
    </source>
</evidence>
<evidence type="ECO:0000313" key="13">
    <source>
        <dbReference type="EMBL" id="CAF0946684.1"/>
    </source>
</evidence>
<dbReference type="Proteomes" id="UP000663829">
    <property type="component" value="Unassembled WGS sequence"/>
</dbReference>
<dbReference type="Proteomes" id="UP000681722">
    <property type="component" value="Unassembled WGS sequence"/>
</dbReference>